<reference evidence="3 4" key="1">
    <citation type="journal article" date="2011" name="MBio">
        <title>Genome variation in Cryptococcus gattii, an emerging pathogen of immunocompetent hosts.</title>
        <authorList>
            <person name="D'Souza C.A."/>
            <person name="Kronstad J.W."/>
            <person name="Taylor G."/>
            <person name="Warren R."/>
            <person name="Yuen M."/>
            <person name="Hu G."/>
            <person name="Jung W.H."/>
            <person name="Sham A."/>
            <person name="Kidd S.E."/>
            <person name="Tangen K."/>
            <person name="Lee N."/>
            <person name="Zeilmaker T."/>
            <person name="Sawkins J."/>
            <person name="McVicker G."/>
            <person name="Shah S."/>
            <person name="Gnerre S."/>
            <person name="Griggs A."/>
            <person name="Zeng Q."/>
            <person name="Bartlett K."/>
            <person name="Li W."/>
            <person name="Wang X."/>
            <person name="Heitman J."/>
            <person name="Stajich J.E."/>
            <person name="Fraser J.A."/>
            <person name="Meyer W."/>
            <person name="Carter D."/>
            <person name="Schein J."/>
            <person name="Krzywinski M."/>
            <person name="Kwon-Chung K.J."/>
            <person name="Varma A."/>
            <person name="Wang J."/>
            <person name="Brunham R."/>
            <person name="Fyfe M."/>
            <person name="Ouellette B.F."/>
            <person name="Siddiqui A."/>
            <person name="Marra M."/>
            <person name="Jones S."/>
            <person name="Holt R."/>
            <person name="Birren B.W."/>
            <person name="Galagan J.E."/>
            <person name="Cuomo C.A."/>
        </authorList>
    </citation>
    <scope>NUCLEOTIDE SEQUENCE [LARGE SCALE GENOMIC DNA]</scope>
    <source>
        <strain evidence="4">WM276 / ATCC MYA-4071</strain>
    </source>
</reference>
<dbReference type="InterPro" id="IPR003615">
    <property type="entry name" value="HNH_nuc"/>
</dbReference>
<dbReference type="AlphaFoldDB" id="E6R1K2"/>
<dbReference type="RefSeq" id="XP_003192446.1">
    <property type="nucleotide sequence ID" value="XM_003192398.1"/>
</dbReference>
<feature type="domain" description="HNH nuclease" evidence="2">
    <location>
        <begin position="134"/>
        <end position="194"/>
    </location>
</feature>
<dbReference type="KEGG" id="cgi:CGB_B9770C"/>
<evidence type="ECO:0000313" key="3">
    <source>
        <dbReference type="EMBL" id="ADV20659.1"/>
    </source>
</evidence>
<keyword evidence="4" id="KW-1185">Reference proteome</keyword>
<dbReference type="VEuPathDB" id="FungiDB:CGB_B9770C"/>
<evidence type="ECO:0000313" key="4">
    <source>
        <dbReference type="Proteomes" id="UP000007805"/>
    </source>
</evidence>
<sequence length="278" mass="31411">MTIYYPLALDLWDYSSSIVIRSTKGTRIATFPLDFISRGGDNSWSYVLRGGIIKDEYGRVLDPNDCPSAGVFFFSQEDPQLAEKDVSFSRGPEYFSSIKAPNPEGSFSTRSDSKRSSIDQSRFRSSLLARDGMCVVSGAHWESCTPAHIVPASRPDLYERIYGDQGGLPMFRASVGFLLRDDLHHAFDRLMFSFYRKARQNGMEKQYHPIGFMENPETYRIQCSSSGTTANASKHGFEVSLLACCDALQIPDVHRFALTIEKLTRLDKFRNWIQSCMA</sequence>
<protein>
    <recommendedName>
        <fullName evidence="2">HNH nuclease domain-containing protein</fullName>
    </recommendedName>
</protein>
<name>E6R1K2_CRYGW</name>
<dbReference type="HOGENOM" id="CLU_071089_0_0_1"/>
<dbReference type="Pfam" id="PF13391">
    <property type="entry name" value="HNH_2"/>
    <property type="match status" value="1"/>
</dbReference>
<dbReference type="OrthoDB" id="2569251at2759"/>
<dbReference type="Proteomes" id="UP000007805">
    <property type="component" value="Chromosome B"/>
</dbReference>
<accession>E6R1K2</accession>
<feature type="region of interest" description="Disordered" evidence="1">
    <location>
        <begin position="95"/>
        <end position="118"/>
    </location>
</feature>
<gene>
    <name evidence="3" type="ordered locus">CGB_B9770C</name>
</gene>
<proteinExistence type="predicted"/>
<reference key="2">
    <citation type="journal article" date="2011" name="MBio">
        <title>Genome variation in Cryptococcus gattii, an emerging pathogen of immunocompetent hosts.</title>
        <authorList>
            <person name="D'Souza C.A."/>
            <person name="Kronstad J.W."/>
            <person name="Taylor G."/>
            <person name="Warren R."/>
            <person name="Yuen M."/>
            <person name="Hu G."/>
            <person name="Jung W.H."/>
            <person name="Sham A."/>
            <person name="Kidd S.E."/>
            <person name="Tangen K."/>
            <person name="Lee N."/>
            <person name="Zeilmaker T."/>
            <person name="Sawkins J."/>
            <person name="McVicker G."/>
            <person name="Shah S."/>
            <person name="Gnerre S."/>
            <person name="Griggs A."/>
            <person name="Zeng Q."/>
            <person name="Bartlett K."/>
            <person name="Li W."/>
            <person name="Wang X."/>
            <person name="Heitman J."/>
            <person name="Stajich J.E."/>
            <person name="Fraser J.A."/>
            <person name="Meyer W."/>
            <person name="Carter D."/>
            <person name="Schein J."/>
            <person name="Krzywinski M."/>
            <person name="Kwong-Chung K.J."/>
            <person name="Varma A."/>
            <person name="Wang J."/>
            <person name="Brunham R."/>
            <person name="Fyfe M."/>
            <person name="Ouellette B.F.F."/>
            <person name="Siddiqui A."/>
            <person name="Marra M."/>
            <person name="Jones S."/>
            <person name="Holt R."/>
            <person name="Birren B.W."/>
            <person name="Galagan J.E."/>
            <person name="Cuomo C.A."/>
        </authorList>
    </citation>
    <scope>NUCLEOTIDE SEQUENCE</scope>
    <source>
        <strain>WM276</strain>
    </source>
</reference>
<dbReference type="GeneID" id="10188113"/>
<evidence type="ECO:0000259" key="2">
    <source>
        <dbReference type="Pfam" id="PF13391"/>
    </source>
</evidence>
<organism evidence="3 4">
    <name type="scientific">Cryptococcus gattii serotype B (strain WM276 / ATCC MYA-4071)</name>
    <name type="common">Filobasidiella gattii</name>
    <name type="synonym">Cryptococcus bacillisporus</name>
    <dbReference type="NCBI Taxonomy" id="367775"/>
    <lineage>
        <taxon>Eukaryota</taxon>
        <taxon>Fungi</taxon>
        <taxon>Dikarya</taxon>
        <taxon>Basidiomycota</taxon>
        <taxon>Agaricomycotina</taxon>
        <taxon>Tremellomycetes</taxon>
        <taxon>Tremellales</taxon>
        <taxon>Cryptococcaceae</taxon>
        <taxon>Cryptococcus</taxon>
        <taxon>Cryptococcus gattii species complex</taxon>
    </lineage>
</organism>
<evidence type="ECO:0000256" key="1">
    <source>
        <dbReference type="SAM" id="MobiDB-lite"/>
    </source>
</evidence>
<dbReference type="eggNOG" id="ENOG502T2RN">
    <property type="taxonomic scope" value="Eukaryota"/>
</dbReference>
<dbReference type="EMBL" id="CP000287">
    <property type="protein sequence ID" value="ADV20659.1"/>
    <property type="molecule type" value="Genomic_DNA"/>
</dbReference>